<accession>A0A2S7XQX2</accession>
<proteinExistence type="predicted"/>
<gene>
    <name evidence="1" type="ORF">CXB77_16750</name>
</gene>
<sequence length="78" mass="7981">MAAKLAVTCLVALIMTTQAPLPVQPAPLQPVNVEPVAGLAVSVTGIPLVKLLLQTLPQLMPAGALVTVPLPTLIIARL</sequence>
<dbReference type="Proteomes" id="UP000239936">
    <property type="component" value="Unassembled WGS sequence"/>
</dbReference>
<name>A0A2S7XQX2_9GAMM</name>
<protein>
    <submittedName>
        <fullName evidence="1">Uncharacterized protein</fullName>
    </submittedName>
</protein>
<comment type="caution">
    <text evidence="1">The sequence shown here is derived from an EMBL/GenBank/DDBJ whole genome shotgun (WGS) entry which is preliminary data.</text>
</comment>
<dbReference type="EMBL" id="PPGH01000037">
    <property type="protein sequence ID" value="PQJ95832.1"/>
    <property type="molecule type" value="Genomic_DNA"/>
</dbReference>
<dbReference type="AlphaFoldDB" id="A0A2S7XQX2"/>
<evidence type="ECO:0000313" key="2">
    <source>
        <dbReference type="Proteomes" id="UP000239936"/>
    </source>
</evidence>
<keyword evidence="2" id="KW-1185">Reference proteome</keyword>
<evidence type="ECO:0000313" key="1">
    <source>
        <dbReference type="EMBL" id="PQJ95832.1"/>
    </source>
</evidence>
<reference evidence="1 2" key="1">
    <citation type="submission" date="2018-01" db="EMBL/GenBank/DDBJ databases">
        <title>The complete genome sequence of Chromatium okenii LaCa, a purple sulfur bacterium with a turbulent life.</title>
        <authorList>
            <person name="Luedin S.M."/>
            <person name="Liechti N."/>
            <person name="Storelli N."/>
            <person name="Danza F."/>
            <person name="Wittwer M."/>
            <person name="Pothier J.F."/>
            <person name="Tonolla M.A."/>
        </authorList>
    </citation>
    <scope>NUCLEOTIDE SEQUENCE [LARGE SCALE GENOMIC DNA]</scope>
    <source>
        <strain evidence="1 2">LaCa</strain>
    </source>
</reference>
<organism evidence="1 2">
    <name type="scientific">Chromatium okenii</name>
    <dbReference type="NCBI Taxonomy" id="61644"/>
    <lineage>
        <taxon>Bacteria</taxon>
        <taxon>Pseudomonadati</taxon>
        <taxon>Pseudomonadota</taxon>
        <taxon>Gammaproteobacteria</taxon>
        <taxon>Chromatiales</taxon>
        <taxon>Chromatiaceae</taxon>
        <taxon>Chromatium</taxon>
    </lineage>
</organism>